<proteinExistence type="predicted"/>
<dbReference type="PANTHER" id="PTHR31973">
    <property type="entry name" value="POLYPROTEIN, PUTATIVE-RELATED"/>
    <property type="match status" value="1"/>
</dbReference>
<feature type="domain" description="Transposase MuDR plant" evidence="2">
    <location>
        <begin position="115"/>
        <end position="177"/>
    </location>
</feature>
<organism evidence="3">
    <name type="scientific">Sesamum radiatum</name>
    <name type="common">Black benniseed</name>
    <dbReference type="NCBI Taxonomy" id="300843"/>
    <lineage>
        <taxon>Eukaryota</taxon>
        <taxon>Viridiplantae</taxon>
        <taxon>Streptophyta</taxon>
        <taxon>Embryophyta</taxon>
        <taxon>Tracheophyta</taxon>
        <taxon>Spermatophyta</taxon>
        <taxon>Magnoliopsida</taxon>
        <taxon>eudicotyledons</taxon>
        <taxon>Gunneridae</taxon>
        <taxon>Pentapetalae</taxon>
        <taxon>asterids</taxon>
        <taxon>lamiids</taxon>
        <taxon>Lamiales</taxon>
        <taxon>Pedaliaceae</taxon>
        <taxon>Sesamum</taxon>
    </lineage>
</organism>
<dbReference type="PANTHER" id="PTHR31973:SF187">
    <property type="entry name" value="MUTATOR TRANSPOSASE MUDRA PROTEIN"/>
    <property type="match status" value="1"/>
</dbReference>
<reference evidence="3" key="1">
    <citation type="submission" date="2020-06" db="EMBL/GenBank/DDBJ databases">
        <authorList>
            <person name="Li T."/>
            <person name="Hu X."/>
            <person name="Zhang T."/>
            <person name="Song X."/>
            <person name="Zhang H."/>
            <person name="Dai N."/>
            <person name="Sheng W."/>
            <person name="Hou X."/>
            <person name="Wei L."/>
        </authorList>
    </citation>
    <scope>NUCLEOTIDE SEQUENCE</scope>
    <source>
        <strain evidence="3">G02</strain>
        <tissue evidence="3">Leaf</tissue>
    </source>
</reference>
<evidence type="ECO:0000256" key="1">
    <source>
        <dbReference type="SAM" id="MobiDB-lite"/>
    </source>
</evidence>
<protein>
    <recommendedName>
        <fullName evidence="2">Transposase MuDR plant domain-containing protein</fullName>
    </recommendedName>
</protein>
<evidence type="ECO:0000259" key="2">
    <source>
        <dbReference type="Pfam" id="PF03108"/>
    </source>
</evidence>
<evidence type="ECO:0000313" key="3">
    <source>
        <dbReference type="EMBL" id="KAL0367434.1"/>
    </source>
</evidence>
<reference evidence="3" key="2">
    <citation type="journal article" date="2024" name="Plant">
        <title>Genomic evolution and insights into agronomic trait innovations of Sesamum species.</title>
        <authorList>
            <person name="Miao H."/>
            <person name="Wang L."/>
            <person name="Qu L."/>
            <person name="Liu H."/>
            <person name="Sun Y."/>
            <person name="Le M."/>
            <person name="Wang Q."/>
            <person name="Wei S."/>
            <person name="Zheng Y."/>
            <person name="Lin W."/>
            <person name="Duan Y."/>
            <person name="Cao H."/>
            <person name="Xiong S."/>
            <person name="Wang X."/>
            <person name="Wei L."/>
            <person name="Li C."/>
            <person name="Ma Q."/>
            <person name="Ju M."/>
            <person name="Zhao R."/>
            <person name="Li G."/>
            <person name="Mu C."/>
            <person name="Tian Q."/>
            <person name="Mei H."/>
            <person name="Zhang T."/>
            <person name="Gao T."/>
            <person name="Zhang H."/>
        </authorList>
    </citation>
    <scope>NUCLEOTIDE SEQUENCE</scope>
    <source>
        <strain evidence="3">G02</strain>
    </source>
</reference>
<comment type="caution">
    <text evidence="3">The sequence shown here is derived from an EMBL/GenBank/DDBJ whole genome shotgun (WGS) entry which is preliminary data.</text>
</comment>
<sequence length="236" mass="26643">MSVTNDNDVMSMFSRNYRHSEFDLFVEIVDIVDIVVGDNGDEGDDSESQDKEEQGSGDGDGNDDEDDGMSEHCSDDHCETFNESDEEFVDDPLKGCLNRNAVEFSNATGRKIVFEKGMIFTNVNAFRDALREFVIQEGFRMKRYRNETQRVTVGCDVKGCSWRIHASPLGDGITFQIKTYSSVHTCIWSDSTKEASAKWMALKLVNVLRDNISIDVKAIRTGVEEVWDKSPIHVDL</sequence>
<dbReference type="AlphaFoldDB" id="A0AAW2QIE6"/>
<dbReference type="InterPro" id="IPR004332">
    <property type="entry name" value="Transposase_MuDR"/>
</dbReference>
<accession>A0AAW2QIE6</accession>
<dbReference type="Pfam" id="PF03108">
    <property type="entry name" value="DBD_Tnp_Mut"/>
    <property type="match status" value="1"/>
</dbReference>
<gene>
    <name evidence="3" type="ORF">Sradi_3633500</name>
</gene>
<feature type="region of interest" description="Disordered" evidence="1">
    <location>
        <begin position="37"/>
        <end position="77"/>
    </location>
</feature>
<name>A0AAW2QIE6_SESRA</name>
<dbReference type="EMBL" id="JACGWJ010000015">
    <property type="protein sequence ID" value="KAL0367434.1"/>
    <property type="molecule type" value="Genomic_DNA"/>
</dbReference>